<evidence type="ECO:0000256" key="13">
    <source>
        <dbReference type="ARBA" id="ARBA00023228"/>
    </source>
</evidence>
<feature type="compositionally biased region" description="Polar residues" evidence="16">
    <location>
        <begin position="240"/>
        <end position="249"/>
    </location>
</feature>
<evidence type="ECO:0000256" key="11">
    <source>
        <dbReference type="ARBA" id="ARBA00023136"/>
    </source>
</evidence>
<keyword evidence="11" id="KW-0472">Membrane</keyword>
<keyword evidence="9" id="KW-0343">GTPase activation</keyword>
<dbReference type="InterPro" id="IPR032035">
    <property type="entry name" value="Folliculin_DENN"/>
</dbReference>
<evidence type="ECO:0000313" key="19">
    <source>
        <dbReference type="Proteomes" id="UP000054324"/>
    </source>
</evidence>
<dbReference type="STRING" id="6198.A0A075A1J2"/>
<dbReference type="Proteomes" id="UP000054324">
    <property type="component" value="Unassembled WGS sequence"/>
</dbReference>
<evidence type="ECO:0000256" key="2">
    <source>
        <dbReference type="ARBA" id="ARBA00004138"/>
    </source>
</evidence>
<dbReference type="Pfam" id="PF16692">
    <property type="entry name" value="Folliculin_C"/>
    <property type="match status" value="2"/>
</dbReference>
<name>A0A075A1J2_OPIVI</name>
<dbReference type="InterPro" id="IPR021713">
    <property type="entry name" value="Folliculin"/>
</dbReference>
<evidence type="ECO:0000256" key="1">
    <source>
        <dbReference type="ARBA" id="ARBA00004123"/>
    </source>
</evidence>
<keyword evidence="12" id="KW-0206">Cytoskeleton</keyword>
<evidence type="ECO:0000256" key="10">
    <source>
        <dbReference type="ARBA" id="ARBA00022490"/>
    </source>
</evidence>
<dbReference type="PROSITE" id="PS51834">
    <property type="entry name" value="DENN_FLCN_SMCR8"/>
    <property type="match status" value="1"/>
</dbReference>
<keyword evidence="13" id="KW-0458">Lysosome</keyword>
<evidence type="ECO:0000256" key="16">
    <source>
        <dbReference type="SAM" id="MobiDB-lite"/>
    </source>
</evidence>
<keyword evidence="14" id="KW-0539">Nucleus</keyword>
<dbReference type="GO" id="GO:0005929">
    <property type="term" value="C:cilium"/>
    <property type="evidence" value="ECO:0007669"/>
    <property type="project" value="UniProtKB-SubCell"/>
</dbReference>
<dbReference type="InterPro" id="IPR037521">
    <property type="entry name" value="FLCN/SMCR8_DENN"/>
</dbReference>
<dbReference type="EMBL" id="KL596627">
    <property type="protein sequence ID" value="KER33201.1"/>
    <property type="molecule type" value="Genomic_DNA"/>
</dbReference>
<comment type="subcellular location">
    <subcellularLocation>
        <location evidence="2">Cell projection</location>
        <location evidence="2">Cilium</location>
    </subcellularLocation>
    <subcellularLocation>
        <location evidence="4">Cytoplasm</location>
        <location evidence="4">Cytoskeleton</location>
        <location evidence="4">Microtubule organizing center</location>
        <location evidence="4">Centrosome</location>
    </subcellularLocation>
    <subcellularLocation>
        <location evidence="3">Cytoplasm</location>
        <location evidence="3">Cytoskeleton</location>
        <location evidence="3">Spindle</location>
    </subcellularLocation>
    <subcellularLocation>
        <location evidence="5">Cytoplasm</location>
        <location evidence="5">Cytosol</location>
    </subcellularLocation>
    <subcellularLocation>
        <location evidence="6">Lysosome membrane</location>
    </subcellularLocation>
    <subcellularLocation>
        <location evidence="1">Nucleus</location>
    </subcellularLocation>
</comment>
<evidence type="ECO:0000256" key="12">
    <source>
        <dbReference type="ARBA" id="ARBA00023212"/>
    </source>
</evidence>
<keyword evidence="15" id="KW-0966">Cell projection</keyword>
<dbReference type="CTD" id="20315084"/>
<evidence type="ECO:0000256" key="14">
    <source>
        <dbReference type="ARBA" id="ARBA00023242"/>
    </source>
</evidence>
<dbReference type="GO" id="GO:0005829">
    <property type="term" value="C:cytosol"/>
    <property type="evidence" value="ECO:0007669"/>
    <property type="project" value="UniProtKB-SubCell"/>
</dbReference>
<protein>
    <recommendedName>
        <fullName evidence="8">Folliculin</fullName>
    </recommendedName>
</protein>
<accession>A0A075A1J2</accession>
<sequence>MNALVVFCHFCEQHGPSVVMCTQPYRQLPARPNGSEHSSHSDYPAIRRATSHVVLYGTGGGGSGDNLLLSDAPSGPLVFAADAACPGLLNANTSPGTSQQPLLSMRGTCRACTFTTRDEPGLVSQDQAANISYSSTQLPKDPDLLHFVRTACQRSLSSEVSPSPEGAFYFGDEINGHVVSYNFGVKDSQARGFQGRFSILVLSWDRLYLLNLWPFLISNLSEMASRIKQAAERVFVSETTSGGAGTSASRPVATNAHPSREATPPAFCGQAIAAGTATPMPVSTVGGGPAVRHRRAGDSDMRSLCDLTRDEKIFYRIHAWFTWLLRAGARHWTALPSLTAVPDEDSLVEQEERQALSADPLLITQPFINVSAAPGRGSSSVGSGSSSGQLYPSGSTPIPPVGMVGNATMSVGKSLGITNGSAEEETALALLVLTRLMHALGVKRFSSVVQNLAVGNQLVVQPLDDDLNGCLVVAAMAKLLPKACRKQIVTSPEYLPAFRCNLLSLTVDAKPPEPDWTPSDGVQFLAVCRNQSPAAVELAAADEQLVHSLQFRLCSTLPSIDPQLASLRQASSKGEQKRTLSALPNTTLPSTPVGAFANRIVQLLSVQPPLPSSAMDLALSAIRQEWINKARLLYSFKRCQGPALTGEDTTRRWAAVLSSIDCSAPENANVVRFWQGALSQYSRHNTCHSHRRVPGSSNTSRRGSCCSSNADLAAAIAATSLVD</sequence>
<dbReference type="InterPro" id="IPR037520">
    <property type="entry name" value="Folliculin/SMCR8_longin"/>
</dbReference>
<dbReference type="PANTHER" id="PTHR31441:SF2">
    <property type="entry name" value="FOLLICULIN"/>
    <property type="match status" value="1"/>
</dbReference>
<dbReference type="GO" id="GO:0005634">
    <property type="term" value="C:nucleus"/>
    <property type="evidence" value="ECO:0007669"/>
    <property type="project" value="UniProtKB-SubCell"/>
</dbReference>
<dbReference type="GeneID" id="20315084"/>
<dbReference type="KEGG" id="ovi:T265_00896"/>
<dbReference type="GO" id="GO:0000122">
    <property type="term" value="P:negative regulation of transcription by RNA polymerase II"/>
    <property type="evidence" value="ECO:0007669"/>
    <property type="project" value="TreeGrafter"/>
</dbReference>
<dbReference type="Gene3D" id="3.40.50.12430">
    <property type="match status" value="1"/>
</dbReference>
<evidence type="ECO:0000256" key="9">
    <source>
        <dbReference type="ARBA" id="ARBA00022468"/>
    </source>
</evidence>
<evidence type="ECO:0000256" key="6">
    <source>
        <dbReference type="ARBA" id="ARBA00004656"/>
    </source>
</evidence>
<evidence type="ECO:0000256" key="5">
    <source>
        <dbReference type="ARBA" id="ARBA00004514"/>
    </source>
</evidence>
<feature type="region of interest" description="Disordered" evidence="16">
    <location>
        <begin position="240"/>
        <end position="262"/>
    </location>
</feature>
<reference evidence="18 19" key="1">
    <citation type="submission" date="2013-11" db="EMBL/GenBank/DDBJ databases">
        <title>Opisthorchis viverrini - life in the bile duct.</title>
        <authorList>
            <person name="Young N.D."/>
            <person name="Nagarajan N."/>
            <person name="Lin S.J."/>
            <person name="Korhonen P.K."/>
            <person name="Jex A.R."/>
            <person name="Hall R.S."/>
            <person name="Safavi-Hemami H."/>
            <person name="Kaewkong W."/>
            <person name="Bertrand D."/>
            <person name="Gao S."/>
            <person name="Seet Q."/>
            <person name="Wongkham S."/>
            <person name="Teh B.T."/>
            <person name="Wongkham C."/>
            <person name="Intapan P.M."/>
            <person name="Maleewong W."/>
            <person name="Yang X."/>
            <person name="Hu M."/>
            <person name="Wang Z."/>
            <person name="Hofmann A."/>
            <person name="Sternberg P.W."/>
            <person name="Tan P."/>
            <person name="Wang J."/>
            <person name="Gasser R.B."/>
        </authorList>
    </citation>
    <scope>NUCLEOTIDE SEQUENCE [LARGE SCALE GENOMIC DNA]</scope>
</reference>
<dbReference type="GO" id="GO:0005765">
    <property type="term" value="C:lysosomal membrane"/>
    <property type="evidence" value="ECO:0007669"/>
    <property type="project" value="UniProtKB-SubCell"/>
</dbReference>
<dbReference type="AlphaFoldDB" id="A0A075A1J2"/>
<keyword evidence="19" id="KW-1185">Reference proteome</keyword>
<dbReference type="GO" id="GO:1904263">
    <property type="term" value="P:positive regulation of TORC1 signaling"/>
    <property type="evidence" value="ECO:0007669"/>
    <property type="project" value="TreeGrafter"/>
</dbReference>
<dbReference type="RefSeq" id="XP_009163055.1">
    <property type="nucleotide sequence ID" value="XM_009164791.1"/>
</dbReference>
<dbReference type="OrthoDB" id="5599713at2759"/>
<evidence type="ECO:0000256" key="15">
    <source>
        <dbReference type="ARBA" id="ARBA00023273"/>
    </source>
</evidence>
<evidence type="ECO:0000259" key="17">
    <source>
        <dbReference type="PROSITE" id="PS51834"/>
    </source>
</evidence>
<dbReference type="GO" id="GO:0005819">
    <property type="term" value="C:spindle"/>
    <property type="evidence" value="ECO:0007669"/>
    <property type="project" value="UniProtKB-SubCell"/>
</dbReference>
<gene>
    <name evidence="18" type="ORF">T265_00896</name>
</gene>
<dbReference type="GO" id="GO:0005096">
    <property type="term" value="F:GTPase activator activity"/>
    <property type="evidence" value="ECO:0007669"/>
    <property type="project" value="UniProtKB-KW"/>
</dbReference>
<evidence type="ECO:0000256" key="4">
    <source>
        <dbReference type="ARBA" id="ARBA00004300"/>
    </source>
</evidence>
<dbReference type="PANTHER" id="PTHR31441">
    <property type="entry name" value="FOLLICULIN FAMILY MEMBER"/>
    <property type="match status" value="1"/>
</dbReference>
<dbReference type="Pfam" id="PF11704">
    <property type="entry name" value="Folliculin"/>
    <property type="match status" value="1"/>
</dbReference>
<evidence type="ECO:0000313" key="18">
    <source>
        <dbReference type="EMBL" id="KER33201.1"/>
    </source>
</evidence>
<evidence type="ECO:0000256" key="3">
    <source>
        <dbReference type="ARBA" id="ARBA00004186"/>
    </source>
</evidence>
<dbReference type="GO" id="GO:0005813">
    <property type="term" value="C:centrosome"/>
    <property type="evidence" value="ECO:0007669"/>
    <property type="project" value="UniProtKB-SubCell"/>
</dbReference>
<feature type="domain" description="UDENN FLCN/SMCR8-type" evidence="17">
    <location>
        <begin position="113"/>
        <end position="679"/>
    </location>
</feature>
<proteinExistence type="inferred from homology"/>
<dbReference type="InterPro" id="IPR044886">
    <property type="entry name" value="FLCN_DENN_C_sf"/>
</dbReference>
<dbReference type="Gene3D" id="1.10.10.1730">
    <property type="entry name" value="Folliculin"/>
    <property type="match status" value="1"/>
</dbReference>
<evidence type="ECO:0000256" key="8">
    <source>
        <dbReference type="ARBA" id="ARBA00021824"/>
    </source>
</evidence>
<keyword evidence="10" id="KW-0963">Cytoplasm</keyword>
<organism evidence="18 19">
    <name type="scientific">Opisthorchis viverrini</name>
    <name type="common">Southeast Asian liver fluke</name>
    <dbReference type="NCBI Taxonomy" id="6198"/>
    <lineage>
        <taxon>Eukaryota</taxon>
        <taxon>Metazoa</taxon>
        <taxon>Spiralia</taxon>
        <taxon>Lophotrochozoa</taxon>
        <taxon>Platyhelminthes</taxon>
        <taxon>Trematoda</taxon>
        <taxon>Digenea</taxon>
        <taxon>Opisthorchiida</taxon>
        <taxon>Opisthorchiata</taxon>
        <taxon>Opisthorchiidae</taxon>
        <taxon>Opisthorchis</taxon>
    </lineage>
</organism>
<evidence type="ECO:0000256" key="7">
    <source>
        <dbReference type="ARBA" id="ARBA00009987"/>
    </source>
</evidence>
<comment type="similarity">
    <text evidence="7">Belongs to the folliculin family.</text>
</comment>